<dbReference type="Pfam" id="PF15632">
    <property type="entry name" value="ATPgrasp_Ter"/>
    <property type="match status" value="1"/>
</dbReference>
<name>X1AGL3_9ZZZZ</name>
<comment type="caution">
    <text evidence="1">The sequence shown here is derived from an EMBL/GenBank/DDBJ whole genome shotgun (WGS) entry which is preliminary data.</text>
</comment>
<dbReference type="SUPFAM" id="SSF56059">
    <property type="entry name" value="Glutathione synthetase ATP-binding domain-like"/>
    <property type="match status" value="1"/>
</dbReference>
<gene>
    <name evidence="1" type="ORF">S01H4_31613</name>
</gene>
<dbReference type="EMBL" id="BART01016439">
    <property type="protein sequence ID" value="GAG81725.1"/>
    <property type="molecule type" value="Genomic_DNA"/>
</dbReference>
<accession>X1AGL3</accession>
<feature type="non-terminal residue" evidence="1">
    <location>
        <position position="1"/>
    </location>
</feature>
<evidence type="ECO:0008006" key="2">
    <source>
        <dbReference type="Google" id="ProtNLM"/>
    </source>
</evidence>
<dbReference type="AlphaFoldDB" id="X1AGL3"/>
<proteinExistence type="predicted"/>
<protein>
    <recommendedName>
        <fullName evidence="2">ATP-grasp domain-containing protein</fullName>
    </recommendedName>
</protein>
<evidence type="ECO:0000313" key="1">
    <source>
        <dbReference type="EMBL" id="GAG81725.1"/>
    </source>
</evidence>
<reference evidence="1" key="1">
    <citation type="journal article" date="2014" name="Front. Microbiol.">
        <title>High frequency of phylogenetically diverse reductive dehalogenase-homologous genes in deep subseafloor sedimentary metagenomes.</title>
        <authorList>
            <person name="Kawai M."/>
            <person name="Futagami T."/>
            <person name="Toyoda A."/>
            <person name="Takaki Y."/>
            <person name="Nishi S."/>
            <person name="Hori S."/>
            <person name="Arai W."/>
            <person name="Tsubouchi T."/>
            <person name="Morono Y."/>
            <person name="Uchiyama I."/>
            <person name="Ito T."/>
            <person name="Fujiyama A."/>
            <person name="Inagaki F."/>
            <person name="Takami H."/>
        </authorList>
    </citation>
    <scope>NUCLEOTIDE SEQUENCE</scope>
    <source>
        <strain evidence="1">Expedition CK06-06</strain>
    </source>
</reference>
<organism evidence="1">
    <name type="scientific">marine sediment metagenome</name>
    <dbReference type="NCBI Taxonomy" id="412755"/>
    <lineage>
        <taxon>unclassified sequences</taxon>
        <taxon>metagenomes</taxon>
        <taxon>ecological metagenomes</taxon>
    </lineage>
</organism>
<dbReference type="Gene3D" id="3.30.470.20">
    <property type="entry name" value="ATP-grasp fold, B domain"/>
    <property type="match status" value="1"/>
</dbReference>
<sequence>HGGVIGAVPMRKTMLTDKGKGWAGVAIQDPNLLDLTKKIISDLSWRGPCEIEVIKTNGETSYHLLEINPRFPAWTYLSAGAGQNLPYATILAAIGETKFDLSPFRAGTMFVRISIDQIAHISQFEQITTKGEIIFNQERKG</sequence>